<dbReference type="SUPFAM" id="SSF51735">
    <property type="entry name" value="NAD(P)-binding Rossmann-fold domains"/>
    <property type="match status" value="1"/>
</dbReference>
<reference evidence="2" key="1">
    <citation type="submission" date="2016-11" db="EMBL/GenBank/DDBJ databases">
        <authorList>
            <person name="Varghese N."/>
            <person name="Submissions S."/>
        </authorList>
    </citation>
    <scope>NUCLEOTIDE SEQUENCE [LARGE SCALE GENOMIC DNA]</scope>
    <source>
        <strain evidence="2">DSM 10124</strain>
    </source>
</reference>
<dbReference type="EMBL" id="FQVG01000017">
    <property type="protein sequence ID" value="SHE80962.1"/>
    <property type="molecule type" value="Genomic_DNA"/>
</dbReference>
<dbReference type="PANTHER" id="PTHR43128">
    <property type="entry name" value="L-2-HYDROXYCARBOXYLATE DEHYDROGENASE (NAD(P)(+))"/>
    <property type="match status" value="1"/>
</dbReference>
<dbReference type="GO" id="GO:0004459">
    <property type="term" value="F:L-lactate dehydrogenase (NAD+) activity"/>
    <property type="evidence" value="ECO:0007669"/>
    <property type="project" value="TreeGrafter"/>
</dbReference>
<dbReference type="RefSeq" id="WP_073248354.1">
    <property type="nucleotide sequence ID" value="NZ_FQVG01000017.1"/>
</dbReference>
<gene>
    <name evidence="1" type="ORF">SAMN02746091_01163</name>
</gene>
<protein>
    <submittedName>
        <fullName evidence="1">Malate/lactate dehydrogenase</fullName>
    </submittedName>
</protein>
<dbReference type="AlphaFoldDB" id="A0A1M4WJ07"/>
<dbReference type="PANTHER" id="PTHR43128:SF16">
    <property type="entry name" value="L-LACTATE DEHYDROGENASE"/>
    <property type="match status" value="1"/>
</dbReference>
<name>A0A1M4WJ07_9CLOT</name>
<organism evidence="1 2">
    <name type="scientific">Caloramator proteoclasticus DSM 10124</name>
    <dbReference type="NCBI Taxonomy" id="1121262"/>
    <lineage>
        <taxon>Bacteria</taxon>
        <taxon>Bacillati</taxon>
        <taxon>Bacillota</taxon>
        <taxon>Clostridia</taxon>
        <taxon>Eubacteriales</taxon>
        <taxon>Clostridiaceae</taxon>
        <taxon>Caloramator</taxon>
    </lineage>
</organism>
<evidence type="ECO:0000313" key="1">
    <source>
        <dbReference type="EMBL" id="SHE80962.1"/>
    </source>
</evidence>
<evidence type="ECO:0000313" key="2">
    <source>
        <dbReference type="Proteomes" id="UP000184423"/>
    </source>
</evidence>
<proteinExistence type="predicted"/>
<dbReference type="InterPro" id="IPR036291">
    <property type="entry name" value="NAD(P)-bd_dom_sf"/>
</dbReference>
<dbReference type="Proteomes" id="UP000184423">
    <property type="component" value="Unassembled WGS sequence"/>
</dbReference>
<dbReference type="GO" id="GO:0006089">
    <property type="term" value="P:lactate metabolic process"/>
    <property type="evidence" value="ECO:0007669"/>
    <property type="project" value="TreeGrafter"/>
</dbReference>
<keyword evidence="2" id="KW-1185">Reference proteome</keyword>
<accession>A0A1M4WJ07</accession>
<sequence length="398" mass="45683">MNIYKKNGDIFISNHKFKLDEATEKDLKNAEHIYLLKKSGTSCRFRQVVNSLTQIEDRETLNYIIKKEGSSVDDLINGGKLSYINTSFEEWEEMYKVNPLKKKYKVTVAGLGDVGGTLSIGLRLLGYDVISEIGVFDLDENKIKRWEYELNQINYPNNTSLPKVKPVSFDEVFDCDVFIFCITRQVPDVSIQDVDVRIVQYKSNAEIISMYTEAAKKAKYKGYFFVVSDPVDHLCKRAYFELNKDYIFPADNVKGFGLGVMYARALYYAQNMNIDYFKDMGRAFGPHGKDLIVADNIEDYNHELSLKLTELTTNANIEVRKTGFKPYIAPALSSGALSILSCLKGEWHYSTVSIGNAFLGIKNRITEYGVEIETYKNLDERLFERIKKSYERLVEFDV</sequence>
<dbReference type="Gene3D" id="3.40.50.720">
    <property type="entry name" value="NAD(P)-binding Rossmann-like Domain"/>
    <property type="match status" value="1"/>
</dbReference>